<feature type="region of interest" description="Disordered" evidence="7">
    <location>
        <begin position="114"/>
        <end position="148"/>
    </location>
</feature>
<feature type="transmembrane region" description="Helical" evidence="8">
    <location>
        <begin position="82"/>
        <end position="103"/>
    </location>
</feature>
<dbReference type="PANTHER" id="PTHR34583:SF2">
    <property type="entry name" value="ANTIPORTER SUBUNIT MNHC2-RELATED"/>
    <property type="match status" value="1"/>
</dbReference>
<reference evidence="10" key="1">
    <citation type="journal article" date="2019" name="Int. J. Syst. Evol. Microbiol.">
        <title>The Global Catalogue of Microorganisms (GCM) 10K type strain sequencing project: providing services to taxonomists for standard genome sequencing and annotation.</title>
        <authorList>
            <consortium name="The Broad Institute Genomics Platform"/>
            <consortium name="The Broad Institute Genome Sequencing Center for Infectious Disease"/>
            <person name="Wu L."/>
            <person name="Ma J."/>
        </authorList>
    </citation>
    <scope>NUCLEOTIDE SEQUENCE [LARGE SCALE GENOMIC DNA]</scope>
    <source>
        <strain evidence="10">JCM 16702</strain>
    </source>
</reference>
<sequence length="148" mass="15249">MSTLTAHLPHLAAGWILLAGIYGIVTTRNLIHAVVCLSVTQSGTYVLLLTIGYRAGGTAPVFSDLTPARRHAHAAVDPVVQAMTLTDIVVGATVTALLLALAVQVAKRRGTLDPAHLRPLEPAATTRTGPTQTGPADTGPAGPKAPRP</sequence>
<dbReference type="Gene3D" id="1.10.287.3510">
    <property type="match status" value="1"/>
</dbReference>
<evidence type="ECO:0000256" key="8">
    <source>
        <dbReference type="SAM" id="Phobius"/>
    </source>
</evidence>
<evidence type="ECO:0000313" key="9">
    <source>
        <dbReference type="EMBL" id="GAA4062090.1"/>
    </source>
</evidence>
<comment type="similarity">
    <text evidence="2">Belongs to the CPA3 antiporters (TC 2.A.63) subunit C family.</text>
</comment>
<dbReference type="RefSeq" id="WP_344942508.1">
    <property type="nucleotide sequence ID" value="NZ_BAAAZG010000003.1"/>
</dbReference>
<evidence type="ECO:0000256" key="5">
    <source>
        <dbReference type="ARBA" id="ARBA00022989"/>
    </source>
</evidence>
<feature type="compositionally biased region" description="Polar residues" evidence="7">
    <location>
        <begin position="125"/>
        <end position="135"/>
    </location>
</feature>
<keyword evidence="5 8" id="KW-1133">Transmembrane helix</keyword>
<evidence type="ECO:0000256" key="3">
    <source>
        <dbReference type="ARBA" id="ARBA00022475"/>
    </source>
</evidence>
<evidence type="ECO:0000256" key="1">
    <source>
        <dbReference type="ARBA" id="ARBA00004651"/>
    </source>
</evidence>
<organism evidence="9 10">
    <name type="scientific">Actinomadura miaoliensis</name>
    <dbReference type="NCBI Taxonomy" id="430685"/>
    <lineage>
        <taxon>Bacteria</taxon>
        <taxon>Bacillati</taxon>
        <taxon>Actinomycetota</taxon>
        <taxon>Actinomycetes</taxon>
        <taxon>Streptosporangiales</taxon>
        <taxon>Thermomonosporaceae</taxon>
        <taxon>Actinomadura</taxon>
    </lineage>
</organism>
<dbReference type="InterPro" id="IPR039428">
    <property type="entry name" value="NUOK/Mnh_C1-like"/>
</dbReference>
<keyword evidence="3" id="KW-1003">Cell membrane</keyword>
<evidence type="ECO:0000313" key="10">
    <source>
        <dbReference type="Proteomes" id="UP001500683"/>
    </source>
</evidence>
<keyword evidence="10" id="KW-1185">Reference proteome</keyword>
<dbReference type="Proteomes" id="UP001500683">
    <property type="component" value="Unassembled WGS sequence"/>
</dbReference>
<name>A0ABP7V946_9ACTN</name>
<dbReference type="EMBL" id="BAAAZG010000003">
    <property type="protein sequence ID" value="GAA4062090.1"/>
    <property type="molecule type" value="Genomic_DNA"/>
</dbReference>
<feature type="transmembrane region" description="Helical" evidence="8">
    <location>
        <begin position="43"/>
        <end position="62"/>
    </location>
</feature>
<evidence type="ECO:0000256" key="4">
    <source>
        <dbReference type="ARBA" id="ARBA00022692"/>
    </source>
</evidence>
<evidence type="ECO:0000256" key="6">
    <source>
        <dbReference type="ARBA" id="ARBA00023136"/>
    </source>
</evidence>
<evidence type="ECO:0000256" key="2">
    <source>
        <dbReference type="ARBA" id="ARBA00010388"/>
    </source>
</evidence>
<accession>A0ABP7V946</accession>
<comment type="subcellular location">
    <subcellularLocation>
        <location evidence="1">Cell membrane</location>
        <topology evidence="1">Multi-pass membrane protein</topology>
    </subcellularLocation>
</comment>
<feature type="transmembrane region" description="Helical" evidence="8">
    <location>
        <begin position="12"/>
        <end position="31"/>
    </location>
</feature>
<comment type="caution">
    <text evidence="9">The sequence shown here is derived from an EMBL/GenBank/DDBJ whole genome shotgun (WGS) entry which is preliminary data.</text>
</comment>
<keyword evidence="4 8" id="KW-0812">Transmembrane</keyword>
<proteinExistence type="inferred from homology"/>
<dbReference type="Pfam" id="PF00420">
    <property type="entry name" value="Oxidored_q2"/>
    <property type="match status" value="1"/>
</dbReference>
<gene>
    <name evidence="9" type="ORF">GCM10022214_14090</name>
</gene>
<protein>
    <recommendedName>
        <fullName evidence="11">Dehydrogenase</fullName>
    </recommendedName>
</protein>
<evidence type="ECO:0000256" key="7">
    <source>
        <dbReference type="SAM" id="MobiDB-lite"/>
    </source>
</evidence>
<dbReference type="InterPro" id="IPR050601">
    <property type="entry name" value="CPA3_antiporter_subunitC"/>
</dbReference>
<keyword evidence="6 8" id="KW-0472">Membrane</keyword>
<dbReference type="PANTHER" id="PTHR34583">
    <property type="entry name" value="ANTIPORTER SUBUNIT MNHC2-RELATED"/>
    <property type="match status" value="1"/>
</dbReference>
<evidence type="ECO:0008006" key="11">
    <source>
        <dbReference type="Google" id="ProtNLM"/>
    </source>
</evidence>